<dbReference type="GO" id="GO:0004674">
    <property type="term" value="F:protein serine/threonine kinase activity"/>
    <property type="evidence" value="ECO:0007669"/>
    <property type="project" value="UniProtKB-KW"/>
</dbReference>
<keyword evidence="5 10" id="KW-0418">Kinase</keyword>
<keyword evidence="6" id="KW-0067">ATP-binding</keyword>
<dbReference type="OrthoDB" id="193860at2759"/>
<evidence type="ECO:0000256" key="6">
    <source>
        <dbReference type="ARBA" id="ARBA00022840"/>
    </source>
</evidence>
<dbReference type="Proteomes" id="UP000250043">
    <property type="component" value="Unassembled WGS sequence"/>
</dbReference>
<gene>
    <name evidence="10" type="ORF">OBBRIDRAFT_702761</name>
</gene>
<evidence type="ECO:0000256" key="1">
    <source>
        <dbReference type="ARBA" id="ARBA00012513"/>
    </source>
</evidence>
<evidence type="ECO:0000313" key="11">
    <source>
        <dbReference type="Proteomes" id="UP000250043"/>
    </source>
</evidence>
<dbReference type="EC" id="2.7.11.1" evidence="1"/>
<dbReference type="SUPFAM" id="SSF56112">
    <property type="entry name" value="Protein kinase-like (PK-like)"/>
    <property type="match status" value="1"/>
</dbReference>
<keyword evidence="4" id="KW-0547">Nucleotide-binding</keyword>
<evidence type="ECO:0000313" key="10">
    <source>
        <dbReference type="EMBL" id="OCH84568.1"/>
    </source>
</evidence>
<keyword evidence="3" id="KW-0808">Transferase</keyword>
<feature type="domain" description="Protein kinase" evidence="9">
    <location>
        <begin position="1"/>
        <end position="88"/>
    </location>
</feature>
<dbReference type="Gene3D" id="1.10.510.10">
    <property type="entry name" value="Transferase(Phosphotransferase) domain 1"/>
    <property type="match status" value="1"/>
</dbReference>
<evidence type="ECO:0000256" key="8">
    <source>
        <dbReference type="ARBA" id="ARBA00048679"/>
    </source>
</evidence>
<dbReference type="PROSITE" id="PS00108">
    <property type="entry name" value="PROTEIN_KINASE_ST"/>
    <property type="match status" value="1"/>
</dbReference>
<name>A0A8E2DJA7_9APHY</name>
<dbReference type="InterPro" id="IPR050236">
    <property type="entry name" value="Ser_Thr_kinase_AGC"/>
</dbReference>
<dbReference type="EMBL" id="KV722658">
    <property type="protein sequence ID" value="OCH84568.1"/>
    <property type="molecule type" value="Genomic_DNA"/>
</dbReference>
<dbReference type="Pfam" id="PF00069">
    <property type="entry name" value="Pkinase"/>
    <property type="match status" value="1"/>
</dbReference>
<evidence type="ECO:0000256" key="2">
    <source>
        <dbReference type="ARBA" id="ARBA00022527"/>
    </source>
</evidence>
<accession>A0A8E2DJA7</accession>
<feature type="non-terminal residue" evidence="10">
    <location>
        <position position="88"/>
    </location>
</feature>
<evidence type="ECO:0000259" key="9">
    <source>
        <dbReference type="PROSITE" id="PS50011"/>
    </source>
</evidence>
<feature type="non-terminal residue" evidence="10">
    <location>
        <position position="1"/>
    </location>
</feature>
<dbReference type="InterPro" id="IPR000719">
    <property type="entry name" value="Prot_kinase_dom"/>
</dbReference>
<keyword evidence="2" id="KW-0723">Serine/threonine-protein kinase</keyword>
<dbReference type="AlphaFoldDB" id="A0A8E2DJA7"/>
<dbReference type="InterPro" id="IPR011009">
    <property type="entry name" value="Kinase-like_dom_sf"/>
</dbReference>
<dbReference type="PANTHER" id="PTHR24356:SF1">
    <property type="entry name" value="SERINE_THREONINE-PROTEIN KINASE GREATWALL"/>
    <property type="match status" value="1"/>
</dbReference>
<proteinExistence type="predicted"/>
<keyword evidence="11" id="KW-1185">Reference proteome</keyword>
<sequence>ALKDLRELGYIHLDIKPDNILLDPKGHLRICDLGQARPDYKNGYTHLCGTPGYAAPEICLNATCCRRSYDCQVDIWSVGVIIMEMLSG</sequence>
<dbReference type="PANTHER" id="PTHR24356">
    <property type="entry name" value="SERINE/THREONINE-PROTEIN KINASE"/>
    <property type="match status" value="1"/>
</dbReference>
<dbReference type="PROSITE" id="PS50011">
    <property type="entry name" value="PROTEIN_KINASE_DOM"/>
    <property type="match status" value="1"/>
</dbReference>
<dbReference type="GO" id="GO:0005524">
    <property type="term" value="F:ATP binding"/>
    <property type="evidence" value="ECO:0007669"/>
    <property type="project" value="UniProtKB-KW"/>
</dbReference>
<evidence type="ECO:0000256" key="7">
    <source>
        <dbReference type="ARBA" id="ARBA00047899"/>
    </source>
</evidence>
<comment type="catalytic activity">
    <reaction evidence="8">
        <text>L-seryl-[protein] + ATP = O-phospho-L-seryl-[protein] + ADP + H(+)</text>
        <dbReference type="Rhea" id="RHEA:17989"/>
        <dbReference type="Rhea" id="RHEA-COMP:9863"/>
        <dbReference type="Rhea" id="RHEA-COMP:11604"/>
        <dbReference type="ChEBI" id="CHEBI:15378"/>
        <dbReference type="ChEBI" id="CHEBI:29999"/>
        <dbReference type="ChEBI" id="CHEBI:30616"/>
        <dbReference type="ChEBI" id="CHEBI:83421"/>
        <dbReference type="ChEBI" id="CHEBI:456216"/>
        <dbReference type="EC" id="2.7.11.1"/>
    </reaction>
</comment>
<evidence type="ECO:0000256" key="4">
    <source>
        <dbReference type="ARBA" id="ARBA00022741"/>
    </source>
</evidence>
<evidence type="ECO:0000256" key="5">
    <source>
        <dbReference type="ARBA" id="ARBA00022777"/>
    </source>
</evidence>
<comment type="catalytic activity">
    <reaction evidence="7">
        <text>L-threonyl-[protein] + ATP = O-phospho-L-threonyl-[protein] + ADP + H(+)</text>
        <dbReference type="Rhea" id="RHEA:46608"/>
        <dbReference type="Rhea" id="RHEA-COMP:11060"/>
        <dbReference type="Rhea" id="RHEA-COMP:11605"/>
        <dbReference type="ChEBI" id="CHEBI:15378"/>
        <dbReference type="ChEBI" id="CHEBI:30013"/>
        <dbReference type="ChEBI" id="CHEBI:30616"/>
        <dbReference type="ChEBI" id="CHEBI:61977"/>
        <dbReference type="ChEBI" id="CHEBI:456216"/>
        <dbReference type="EC" id="2.7.11.1"/>
    </reaction>
</comment>
<reference evidence="10 11" key="1">
    <citation type="submission" date="2016-07" db="EMBL/GenBank/DDBJ databases">
        <title>Draft genome of the white-rot fungus Obba rivulosa 3A-2.</title>
        <authorList>
            <consortium name="DOE Joint Genome Institute"/>
            <person name="Miettinen O."/>
            <person name="Riley R."/>
            <person name="Acob R."/>
            <person name="Barry K."/>
            <person name="Cullen D."/>
            <person name="De Vries R."/>
            <person name="Hainaut M."/>
            <person name="Hatakka A."/>
            <person name="Henrissat B."/>
            <person name="Hilden K."/>
            <person name="Kuo R."/>
            <person name="Labutti K."/>
            <person name="Lipzen A."/>
            <person name="Makela M.R."/>
            <person name="Sandor L."/>
            <person name="Spatafora J.W."/>
            <person name="Grigoriev I.V."/>
            <person name="Hibbett D.S."/>
        </authorList>
    </citation>
    <scope>NUCLEOTIDE SEQUENCE [LARGE SCALE GENOMIC DNA]</scope>
    <source>
        <strain evidence="10 11">3A-2</strain>
    </source>
</reference>
<protein>
    <recommendedName>
        <fullName evidence="1">non-specific serine/threonine protein kinase</fullName>
        <ecNumber evidence="1">2.7.11.1</ecNumber>
    </recommendedName>
</protein>
<dbReference type="GO" id="GO:0035556">
    <property type="term" value="P:intracellular signal transduction"/>
    <property type="evidence" value="ECO:0007669"/>
    <property type="project" value="TreeGrafter"/>
</dbReference>
<organism evidence="10 11">
    <name type="scientific">Obba rivulosa</name>
    <dbReference type="NCBI Taxonomy" id="1052685"/>
    <lineage>
        <taxon>Eukaryota</taxon>
        <taxon>Fungi</taxon>
        <taxon>Dikarya</taxon>
        <taxon>Basidiomycota</taxon>
        <taxon>Agaricomycotina</taxon>
        <taxon>Agaricomycetes</taxon>
        <taxon>Polyporales</taxon>
        <taxon>Gelatoporiaceae</taxon>
        <taxon>Obba</taxon>
    </lineage>
</organism>
<dbReference type="InterPro" id="IPR008271">
    <property type="entry name" value="Ser/Thr_kinase_AS"/>
</dbReference>
<evidence type="ECO:0000256" key="3">
    <source>
        <dbReference type="ARBA" id="ARBA00022679"/>
    </source>
</evidence>